<name>A0A7M4FUE3_CROPO</name>
<dbReference type="GO" id="GO:0006412">
    <property type="term" value="P:translation"/>
    <property type="evidence" value="ECO:0007669"/>
    <property type="project" value="InterPro"/>
</dbReference>
<keyword evidence="2" id="KW-0689">Ribosomal protein</keyword>
<protein>
    <submittedName>
        <fullName evidence="4">Uncharacterized protein</fullName>
    </submittedName>
</protein>
<dbReference type="Proteomes" id="UP000594220">
    <property type="component" value="Unplaced"/>
</dbReference>
<dbReference type="GO" id="GO:0003735">
    <property type="term" value="F:structural constituent of ribosome"/>
    <property type="evidence" value="ECO:0007669"/>
    <property type="project" value="InterPro"/>
</dbReference>
<dbReference type="Gene3D" id="1.10.1620.10">
    <property type="entry name" value="Ribosomal protein L39e"/>
    <property type="match status" value="1"/>
</dbReference>
<dbReference type="InterPro" id="IPR023626">
    <property type="entry name" value="Ribosomal_eL39_dom_sf"/>
</dbReference>
<evidence type="ECO:0000313" key="4">
    <source>
        <dbReference type="Ensembl" id="ENSCPRP00005008258.1"/>
    </source>
</evidence>
<evidence type="ECO:0000313" key="5">
    <source>
        <dbReference type="Proteomes" id="UP000594220"/>
    </source>
</evidence>
<dbReference type="Ensembl" id="ENSCPRT00005009731.1">
    <property type="protein sequence ID" value="ENSCPRP00005008258.1"/>
    <property type="gene ID" value="ENSCPRG00005005910.1"/>
</dbReference>
<dbReference type="Pfam" id="PF00832">
    <property type="entry name" value="Ribosomal_L39"/>
    <property type="match status" value="1"/>
</dbReference>
<proteinExistence type="inferred from homology"/>
<dbReference type="AlphaFoldDB" id="A0A7M4FUE3"/>
<evidence type="ECO:0000256" key="1">
    <source>
        <dbReference type="ARBA" id="ARBA00009339"/>
    </source>
</evidence>
<dbReference type="InterPro" id="IPR000077">
    <property type="entry name" value="Ribosomal_eL39"/>
</dbReference>
<organism evidence="4 5">
    <name type="scientific">Crocodylus porosus</name>
    <name type="common">Saltwater crocodile</name>
    <name type="synonym">Estuarine crocodile</name>
    <dbReference type="NCBI Taxonomy" id="8502"/>
    <lineage>
        <taxon>Eukaryota</taxon>
        <taxon>Metazoa</taxon>
        <taxon>Chordata</taxon>
        <taxon>Craniata</taxon>
        <taxon>Vertebrata</taxon>
        <taxon>Euteleostomi</taxon>
        <taxon>Archelosauria</taxon>
        <taxon>Archosauria</taxon>
        <taxon>Crocodylia</taxon>
        <taxon>Longirostres</taxon>
        <taxon>Crocodylidae</taxon>
        <taxon>Crocodylus</taxon>
    </lineage>
</organism>
<reference evidence="4" key="2">
    <citation type="submission" date="2025-09" db="UniProtKB">
        <authorList>
            <consortium name="Ensembl"/>
        </authorList>
    </citation>
    <scope>IDENTIFICATION</scope>
</reference>
<dbReference type="SUPFAM" id="SSF48662">
    <property type="entry name" value="Ribosomal protein L39e"/>
    <property type="match status" value="1"/>
</dbReference>
<dbReference type="GO" id="GO:0005840">
    <property type="term" value="C:ribosome"/>
    <property type="evidence" value="ECO:0007669"/>
    <property type="project" value="UniProtKB-KW"/>
</dbReference>
<accession>A0A7M4FUE3</accession>
<comment type="similarity">
    <text evidence="1">Belongs to the eukaryotic ribosomal protein eL39 family.</text>
</comment>
<reference evidence="4" key="1">
    <citation type="submission" date="2025-08" db="UniProtKB">
        <authorList>
            <consortium name="Ensembl"/>
        </authorList>
    </citation>
    <scope>IDENTIFICATION</scope>
</reference>
<keyword evidence="3" id="KW-0687">Ribonucleoprotein</keyword>
<evidence type="ECO:0000256" key="3">
    <source>
        <dbReference type="ARBA" id="ARBA00023274"/>
    </source>
</evidence>
<sequence length="38" mass="4685">MHSHLYFQGSSVPCLLMMRFCSRYNSKRRHWRRTKLGL</sequence>
<keyword evidence="5" id="KW-1185">Reference proteome</keyword>
<dbReference type="GO" id="GO:1990904">
    <property type="term" value="C:ribonucleoprotein complex"/>
    <property type="evidence" value="ECO:0007669"/>
    <property type="project" value="UniProtKB-KW"/>
</dbReference>
<evidence type="ECO:0000256" key="2">
    <source>
        <dbReference type="ARBA" id="ARBA00022980"/>
    </source>
</evidence>